<dbReference type="EMBL" id="JAEQNC010000001">
    <property type="protein sequence ID" value="MBL0370551.1"/>
    <property type="molecule type" value="Genomic_DNA"/>
</dbReference>
<feature type="region of interest" description="Disordered" evidence="7">
    <location>
        <begin position="450"/>
        <end position="470"/>
    </location>
</feature>
<dbReference type="GO" id="GO:0035435">
    <property type="term" value="P:phosphate ion transmembrane transport"/>
    <property type="evidence" value="ECO:0007669"/>
    <property type="project" value="TreeGrafter"/>
</dbReference>
<dbReference type="Pfam" id="PF01384">
    <property type="entry name" value="PHO4"/>
    <property type="match status" value="1"/>
</dbReference>
<feature type="transmembrane region" description="Helical" evidence="6">
    <location>
        <begin position="484"/>
        <end position="511"/>
    </location>
</feature>
<feature type="transmembrane region" description="Helical" evidence="6">
    <location>
        <begin position="141"/>
        <end position="163"/>
    </location>
</feature>
<feature type="transmembrane region" description="Helical" evidence="6">
    <location>
        <begin position="196"/>
        <end position="218"/>
    </location>
</feature>
<feature type="transmembrane region" description="Helical" evidence="6">
    <location>
        <begin position="302"/>
        <end position="321"/>
    </location>
</feature>
<comment type="caution">
    <text evidence="8">The sequence shown here is derived from an EMBL/GenBank/DDBJ whole genome shotgun (WGS) entry which is preliminary data.</text>
</comment>
<evidence type="ECO:0000256" key="7">
    <source>
        <dbReference type="SAM" id="MobiDB-lite"/>
    </source>
</evidence>
<dbReference type="PANTHER" id="PTHR11101">
    <property type="entry name" value="PHOSPHATE TRANSPORTER"/>
    <property type="match status" value="1"/>
</dbReference>
<feature type="transmembrane region" description="Helical" evidence="6">
    <location>
        <begin position="101"/>
        <end position="121"/>
    </location>
</feature>
<evidence type="ECO:0000256" key="4">
    <source>
        <dbReference type="ARBA" id="ARBA00022989"/>
    </source>
</evidence>
<feature type="transmembrane region" description="Helical" evidence="6">
    <location>
        <begin position="238"/>
        <end position="258"/>
    </location>
</feature>
<accession>A0A937CKK4</accession>
<proteinExistence type="inferred from homology"/>
<dbReference type="InterPro" id="IPR001204">
    <property type="entry name" value="Phos_transporter"/>
</dbReference>
<keyword evidence="4 6" id="KW-1133">Transmembrane helix</keyword>
<organism evidence="8 9">
    <name type="scientific">Rhizobium setariae</name>
    <dbReference type="NCBI Taxonomy" id="2801340"/>
    <lineage>
        <taxon>Bacteria</taxon>
        <taxon>Pseudomonadati</taxon>
        <taxon>Pseudomonadota</taxon>
        <taxon>Alphaproteobacteria</taxon>
        <taxon>Hyphomicrobiales</taxon>
        <taxon>Rhizobiaceae</taxon>
        <taxon>Rhizobium/Agrobacterium group</taxon>
        <taxon>Rhizobium</taxon>
    </lineage>
</organism>
<feature type="transmembrane region" description="Helical" evidence="6">
    <location>
        <begin position="349"/>
        <end position="368"/>
    </location>
</feature>
<feature type="transmembrane region" description="Helical" evidence="6">
    <location>
        <begin position="34"/>
        <end position="55"/>
    </location>
</feature>
<dbReference type="AlphaFoldDB" id="A0A937CKK4"/>
<evidence type="ECO:0000256" key="2">
    <source>
        <dbReference type="ARBA" id="ARBA00022448"/>
    </source>
</evidence>
<comment type="similarity">
    <text evidence="6">Belongs to the inorganic phosphate transporter (PiT) (TC 2.A.20) family.</text>
</comment>
<evidence type="ECO:0000256" key="6">
    <source>
        <dbReference type="RuleBase" id="RU363058"/>
    </source>
</evidence>
<keyword evidence="5 6" id="KW-0472">Membrane</keyword>
<reference evidence="8" key="1">
    <citation type="submission" date="2021-01" db="EMBL/GenBank/DDBJ databases">
        <title>Rhizobium sp. strain KVB221 16S ribosomal RNA gene Genome sequencing and assembly.</title>
        <authorList>
            <person name="Kang M."/>
        </authorList>
    </citation>
    <scope>NUCLEOTIDE SEQUENCE</scope>
    <source>
        <strain evidence="8">KVB221</strain>
    </source>
</reference>
<feature type="transmembrane region" description="Helical" evidence="6">
    <location>
        <begin position="388"/>
        <end position="406"/>
    </location>
</feature>
<evidence type="ECO:0000313" key="9">
    <source>
        <dbReference type="Proteomes" id="UP000633219"/>
    </source>
</evidence>
<feature type="transmembrane region" description="Helical" evidence="6">
    <location>
        <begin position="61"/>
        <end position="80"/>
    </location>
</feature>
<dbReference type="Proteomes" id="UP000633219">
    <property type="component" value="Unassembled WGS sequence"/>
</dbReference>
<evidence type="ECO:0000256" key="1">
    <source>
        <dbReference type="ARBA" id="ARBA00004141"/>
    </source>
</evidence>
<feature type="transmembrane region" description="Helical" evidence="6">
    <location>
        <begin position="264"/>
        <end position="282"/>
    </location>
</feature>
<sequence>MSEPNSPFEKPTLDKDLEKLGFIETATQFVVMRLAAPGLALIFVAASALFAAAFVSTNPGGLIVVAASIVAAYMAMNIGANDVTNNVGAAVGAKAISMAGALIIAAIFEIAGAMLAGGAVVDTIKSGIVSSTLVPDADQMIVIMMSALLSAALWINIATWLNAPVSTTHSIVGGIMGAGAAVAGLGAIKWSLLGGIAISWVISPILGGAIAIALLWFIKETIIYREDKIAGARKWVPLLLALMTGAFLSYILLIVVQIVGPFQVWHAIVAGVGAGFASYFLYRGIVARASAKLDNRNQSLKILFRLPLVFSAALLSFAHGANDVSNAIGPLAAIVEASGIQSIATNGDAPIWVTAIGAFGISIGLLLFGPRLIRIVGAQITRLNPLRAYCVATSAATTVIVASAFGMPVSTTHIAVGSVFGVGIFREWYTANSARRRAYIERKAEQGDNSAAKTLARANRPSDDDDAEDGGEHRRYRYLVRRSYLSSILAAWMITVPASGLLAAAIAMLLIRFDF</sequence>
<keyword evidence="2 6" id="KW-0813">Transport</keyword>
<dbReference type="RefSeq" id="WP_201651823.1">
    <property type="nucleotide sequence ID" value="NZ_JAEQNC010000001.1"/>
</dbReference>
<dbReference type="GO" id="GO:0005315">
    <property type="term" value="F:phosphate transmembrane transporter activity"/>
    <property type="evidence" value="ECO:0007669"/>
    <property type="project" value="InterPro"/>
</dbReference>
<gene>
    <name evidence="8" type="ORF">JJB09_00790</name>
</gene>
<dbReference type="GO" id="GO:0016020">
    <property type="term" value="C:membrane"/>
    <property type="evidence" value="ECO:0007669"/>
    <property type="project" value="UniProtKB-SubCell"/>
</dbReference>
<protein>
    <recommendedName>
        <fullName evidence="6">Phosphate transporter</fullName>
    </recommendedName>
</protein>
<keyword evidence="9" id="KW-1185">Reference proteome</keyword>
<name>A0A937CKK4_9HYPH</name>
<evidence type="ECO:0000256" key="3">
    <source>
        <dbReference type="ARBA" id="ARBA00022692"/>
    </source>
</evidence>
<comment type="subcellular location">
    <subcellularLocation>
        <location evidence="1 6">Membrane</location>
        <topology evidence="1 6">Multi-pass membrane protein</topology>
    </subcellularLocation>
</comment>
<evidence type="ECO:0000256" key="5">
    <source>
        <dbReference type="ARBA" id="ARBA00023136"/>
    </source>
</evidence>
<evidence type="ECO:0000313" key="8">
    <source>
        <dbReference type="EMBL" id="MBL0370551.1"/>
    </source>
</evidence>
<feature type="transmembrane region" description="Helical" evidence="6">
    <location>
        <begin position="412"/>
        <end position="429"/>
    </location>
</feature>
<dbReference type="PANTHER" id="PTHR11101:SF80">
    <property type="entry name" value="PHOSPHATE TRANSPORTER"/>
    <property type="match status" value="1"/>
</dbReference>
<keyword evidence="6" id="KW-0592">Phosphate transport</keyword>
<keyword evidence="3 6" id="KW-0812">Transmembrane</keyword>
<feature type="transmembrane region" description="Helical" evidence="6">
    <location>
        <begin position="170"/>
        <end position="190"/>
    </location>
</feature>